<evidence type="ECO:0000256" key="14">
    <source>
        <dbReference type="ARBA" id="ARBA00031725"/>
    </source>
</evidence>
<dbReference type="NCBIfam" id="TIGR02053">
    <property type="entry name" value="MerA"/>
    <property type="match status" value="1"/>
</dbReference>
<feature type="binding site" evidence="16">
    <location>
        <position position="344"/>
    </location>
    <ligand>
        <name>FAD</name>
        <dbReference type="ChEBI" id="CHEBI:57692"/>
    </ligand>
</feature>
<keyword evidence="7" id="KW-0479">Metal-binding</keyword>
<evidence type="ECO:0000256" key="5">
    <source>
        <dbReference type="ARBA" id="ARBA00022466"/>
    </source>
</evidence>
<dbReference type="PROSITE" id="PS00076">
    <property type="entry name" value="PYRIDINE_REDOX_1"/>
    <property type="match status" value="1"/>
</dbReference>
<evidence type="ECO:0000256" key="3">
    <source>
        <dbReference type="ARBA" id="ARBA00012661"/>
    </source>
</evidence>
<evidence type="ECO:0000313" key="22">
    <source>
        <dbReference type="Proteomes" id="UP000649829"/>
    </source>
</evidence>
<evidence type="ECO:0000256" key="2">
    <source>
        <dbReference type="ARBA" id="ARBA00011738"/>
    </source>
</evidence>
<name>A0A917WK96_9RHOB</name>
<comment type="caution">
    <text evidence="21">The sequence shown here is derived from an EMBL/GenBank/DDBJ whole genome shotgun (WGS) entry which is preliminary data.</text>
</comment>
<sequence length="503" mass="52689">MILVLLPALVVFIGITLYALWRRQRTDRREADMENCCTPRGGPCDLAVIGAGSAGFSAAITAAEAGVRVALIGDGTIGGTCVNLGCVPSKTLIRAVEGLHHASAANRFDGIKASARVTDWAAMVAQKQALVEELRAAKYADVLPRYEDITYVEGRARFDDAGGLTVDGAAFPAAKVVIATGSRPHVPAIPGIETVGALDSTSALELTELPASMLVLGAGYIGVELAQLFARAGVSVTLISRRGVLPEAEPEVSEVLERYLADEGIRLVRTGEYRRVEQQEDGMALHLAEGGVIQAERLLLATGRVPNSDGLNLAAAGIETDARGGIVIDTHMRTANPWVWAAGDVTGRDQYVYMAAYGAKIAARNAAAGETRSYDNRTMPWVVFSDPQVAGVGLSEAQARAAGREVVTSVLPLAAVPRALAARDTRGLIKLVAEAGSKRLLGAQILAPEGADSIQTAAMALKAGLTYDELGDTIMPYLTTVEGLKLAAQTFEKDVAALSCCAG</sequence>
<dbReference type="PRINTS" id="PR00411">
    <property type="entry name" value="PNDRDTASEI"/>
</dbReference>
<keyword evidence="9" id="KW-0521">NADP</keyword>
<dbReference type="EMBL" id="BMLF01000003">
    <property type="protein sequence ID" value="GGM11223.1"/>
    <property type="molecule type" value="Genomic_DNA"/>
</dbReference>
<evidence type="ECO:0000313" key="21">
    <source>
        <dbReference type="EMBL" id="GGM11223.1"/>
    </source>
</evidence>
<evidence type="ECO:0000256" key="16">
    <source>
        <dbReference type="PIRSR" id="PIRSR000350-3"/>
    </source>
</evidence>
<dbReference type="Gene3D" id="3.30.390.30">
    <property type="match status" value="1"/>
</dbReference>
<dbReference type="Pfam" id="PF02852">
    <property type="entry name" value="Pyr_redox_dim"/>
    <property type="match status" value="1"/>
</dbReference>
<evidence type="ECO:0000256" key="8">
    <source>
        <dbReference type="ARBA" id="ARBA00022827"/>
    </source>
</evidence>
<keyword evidence="11 18" id="KW-0560">Oxidoreductase</keyword>
<feature type="binding site" evidence="16">
    <location>
        <begin position="217"/>
        <end position="224"/>
    </location>
    <ligand>
        <name>NAD(+)</name>
        <dbReference type="ChEBI" id="CHEBI:57540"/>
    </ligand>
</feature>
<dbReference type="GO" id="GO:0003955">
    <property type="term" value="F:NAD(P)H dehydrogenase (quinone) activity"/>
    <property type="evidence" value="ECO:0007669"/>
    <property type="project" value="TreeGrafter"/>
</dbReference>
<comment type="similarity">
    <text evidence="1 18">Belongs to the class-I pyridine nucleotide-disulfide oxidoreductase family.</text>
</comment>
<feature type="disulfide bond" description="Redox-active" evidence="17">
    <location>
        <begin position="81"/>
        <end position="86"/>
    </location>
</feature>
<comment type="subunit">
    <text evidence="2">Homodimer.</text>
</comment>
<comment type="catalytic activity">
    <reaction evidence="15">
        <text>Hg + NADP(+) + H(+) = Hg(2+) + NADPH</text>
        <dbReference type="Rhea" id="RHEA:23856"/>
        <dbReference type="ChEBI" id="CHEBI:15378"/>
        <dbReference type="ChEBI" id="CHEBI:16170"/>
        <dbReference type="ChEBI" id="CHEBI:16793"/>
        <dbReference type="ChEBI" id="CHEBI:57783"/>
        <dbReference type="ChEBI" id="CHEBI:58349"/>
        <dbReference type="EC" id="1.16.1.1"/>
    </reaction>
</comment>
<keyword evidence="8 16" id="KW-0274">FAD</keyword>
<accession>A0A917WK96</accession>
<dbReference type="PIRSF" id="PIRSF000350">
    <property type="entry name" value="Mercury_reductase_MerA"/>
    <property type="match status" value="1"/>
</dbReference>
<dbReference type="InterPro" id="IPR023753">
    <property type="entry name" value="FAD/NAD-binding_dom"/>
</dbReference>
<dbReference type="EC" id="1.16.1.1" evidence="3"/>
<evidence type="ECO:0000256" key="1">
    <source>
        <dbReference type="ARBA" id="ARBA00007532"/>
    </source>
</evidence>
<reference evidence="21" key="1">
    <citation type="journal article" date="2014" name="Int. J. Syst. Evol. Microbiol.">
        <title>Complete genome sequence of Corynebacterium casei LMG S-19264T (=DSM 44701T), isolated from a smear-ripened cheese.</title>
        <authorList>
            <consortium name="US DOE Joint Genome Institute (JGI-PGF)"/>
            <person name="Walter F."/>
            <person name="Albersmeier A."/>
            <person name="Kalinowski J."/>
            <person name="Ruckert C."/>
        </authorList>
    </citation>
    <scope>NUCLEOTIDE SEQUENCE</scope>
    <source>
        <strain evidence="21">CGMCC 1.6293</strain>
    </source>
</reference>
<keyword evidence="13 18" id="KW-0676">Redox-active center</keyword>
<keyword evidence="12" id="KW-1015">Disulfide bond</keyword>
<keyword evidence="16" id="KW-0547">Nucleotide-binding</keyword>
<evidence type="ECO:0000256" key="4">
    <source>
        <dbReference type="ARBA" id="ARBA00014791"/>
    </source>
</evidence>
<dbReference type="InterPro" id="IPR004099">
    <property type="entry name" value="Pyr_nucl-diS_OxRdtase_dimer"/>
</dbReference>
<proteinExistence type="inferred from homology"/>
<dbReference type="GO" id="GO:0016152">
    <property type="term" value="F:mercury (II) reductase (NADP+) activity"/>
    <property type="evidence" value="ECO:0007669"/>
    <property type="project" value="UniProtKB-EC"/>
</dbReference>
<dbReference type="PRINTS" id="PR00368">
    <property type="entry name" value="FADPNR"/>
</dbReference>
<dbReference type="SUPFAM" id="SSF55424">
    <property type="entry name" value="FAD/NAD-linked reductases, dimerisation (C-terminal) domain"/>
    <property type="match status" value="1"/>
</dbReference>
<evidence type="ECO:0000259" key="19">
    <source>
        <dbReference type="Pfam" id="PF02852"/>
    </source>
</evidence>
<keyword evidence="10" id="KW-0476">Mercury</keyword>
<feature type="binding site" evidence="16">
    <location>
        <position position="303"/>
    </location>
    <ligand>
        <name>NAD(+)</name>
        <dbReference type="ChEBI" id="CHEBI:57540"/>
    </ligand>
</feature>
<dbReference type="GO" id="GO:0045340">
    <property type="term" value="F:mercury ion binding"/>
    <property type="evidence" value="ECO:0007669"/>
    <property type="project" value="InterPro"/>
</dbReference>
<dbReference type="AlphaFoldDB" id="A0A917WK96"/>
<keyword evidence="22" id="KW-1185">Reference proteome</keyword>
<organism evidence="21 22">
    <name type="scientific">Pseudooceanicola nanhaiensis</name>
    <dbReference type="NCBI Taxonomy" id="375761"/>
    <lineage>
        <taxon>Bacteria</taxon>
        <taxon>Pseudomonadati</taxon>
        <taxon>Pseudomonadota</taxon>
        <taxon>Alphaproteobacteria</taxon>
        <taxon>Rhodobacterales</taxon>
        <taxon>Paracoccaceae</taxon>
        <taxon>Pseudooceanicola</taxon>
    </lineage>
</organism>
<gene>
    <name evidence="21" type="primary">merA-2</name>
    <name evidence="21" type="ORF">GCM10011534_36570</name>
</gene>
<keyword evidence="5" id="KW-0475">Mercuric resistance</keyword>
<dbReference type="InterPro" id="IPR016156">
    <property type="entry name" value="FAD/NAD-linked_Rdtase_dimer_sf"/>
</dbReference>
<dbReference type="GO" id="GO:0050660">
    <property type="term" value="F:flavin adenine dinucleotide binding"/>
    <property type="evidence" value="ECO:0007669"/>
    <property type="project" value="InterPro"/>
</dbReference>
<feature type="binding site" evidence="16">
    <location>
        <begin position="180"/>
        <end position="182"/>
    </location>
    <ligand>
        <name>FAD</name>
        <dbReference type="ChEBI" id="CHEBI:57692"/>
    </ligand>
</feature>
<keyword evidence="6 18" id="KW-0285">Flavoprotein</keyword>
<dbReference type="FunFam" id="3.30.390.30:FF:000001">
    <property type="entry name" value="Dihydrolipoyl dehydrogenase"/>
    <property type="match status" value="1"/>
</dbReference>
<evidence type="ECO:0000256" key="7">
    <source>
        <dbReference type="ARBA" id="ARBA00022723"/>
    </source>
</evidence>
<dbReference type="PANTHER" id="PTHR43014">
    <property type="entry name" value="MERCURIC REDUCTASE"/>
    <property type="match status" value="1"/>
</dbReference>
<dbReference type="GO" id="GO:0016668">
    <property type="term" value="F:oxidoreductase activity, acting on a sulfur group of donors, NAD(P) as acceptor"/>
    <property type="evidence" value="ECO:0007669"/>
    <property type="project" value="InterPro"/>
</dbReference>
<evidence type="ECO:0000256" key="11">
    <source>
        <dbReference type="ARBA" id="ARBA00023002"/>
    </source>
</evidence>
<dbReference type="PANTHER" id="PTHR43014:SF4">
    <property type="entry name" value="PYRIDINE NUCLEOTIDE-DISULFIDE OXIDOREDUCTASE RCLA-RELATED"/>
    <property type="match status" value="1"/>
</dbReference>
<dbReference type="GO" id="GO:0050787">
    <property type="term" value="P:detoxification of mercury ion"/>
    <property type="evidence" value="ECO:0007669"/>
    <property type="project" value="InterPro"/>
</dbReference>
<dbReference type="Gene3D" id="1.10.287.910">
    <property type="entry name" value="bacterial mercury transporter, merf"/>
    <property type="match status" value="1"/>
</dbReference>
<dbReference type="InterPro" id="IPR021179">
    <property type="entry name" value="Mercury_reductase_MerA"/>
</dbReference>
<dbReference type="InterPro" id="IPR001100">
    <property type="entry name" value="Pyr_nuc-diS_OxRdtase"/>
</dbReference>
<dbReference type="SUPFAM" id="SSF51905">
    <property type="entry name" value="FAD/NAD(P)-binding domain"/>
    <property type="match status" value="1"/>
</dbReference>
<evidence type="ECO:0000256" key="12">
    <source>
        <dbReference type="ARBA" id="ARBA00023157"/>
    </source>
</evidence>
<evidence type="ECO:0000256" key="6">
    <source>
        <dbReference type="ARBA" id="ARBA00022630"/>
    </source>
</evidence>
<evidence type="ECO:0000259" key="20">
    <source>
        <dbReference type="Pfam" id="PF07992"/>
    </source>
</evidence>
<feature type="domain" description="Pyridine nucleotide-disulphide oxidoreductase dimerisation" evidence="19">
    <location>
        <begin position="379"/>
        <end position="487"/>
    </location>
</feature>
<dbReference type="Proteomes" id="UP000649829">
    <property type="component" value="Unassembled WGS sequence"/>
</dbReference>
<dbReference type="InterPro" id="IPR012999">
    <property type="entry name" value="Pyr_OxRdtase_I_AS"/>
</dbReference>
<evidence type="ECO:0000256" key="17">
    <source>
        <dbReference type="PIRSR" id="PIRSR000350-4"/>
    </source>
</evidence>
<evidence type="ECO:0000256" key="15">
    <source>
        <dbReference type="ARBA" id="ARBA00048984"/>
    </source>
</evidence>
<reference evidence="21" key="2">
    <citation type="submission" date="2020-09" db="EMBL/GenBank/DDBJ databases">
        <authorList>
            <person name="Sun Q."/>
            <person name="Zhou Y."/>
        </authorList>
    </citation>
    <scope>NUCLEOTIDE SEQUENCE</scope>
    <source>
        <strain evidence="21">CGMCC 1.6293</strain>
    </source>
</reference>
<protein>
    <recommendedName>
        <fullName evidence="4">Mercuric reductase</fullName>
        <ecNumber evidence="3">1.16.1.1</ecNumber>
    </recommendedName>
    <alternativeName>
        <fullName evidence="14">Hg(II) reductase</fullName>
    </alternativeName>
</protein>
<comment type="cofactor">
    <cofactor evidence="16">
        <name>FAD</name>
        <dbReference type="ChEBI" id="CHEBI:57692"/>
    </cofactor>
    <text evidence="16">Binds 1 FAD per subunit.</text>
</comment>
<feature type="domain" description="FAD/NAD(P)-binding" evidence="20">
    <location>
        <begin position="45"/>
        <end position="355"/>
    </location>
</feature>
<evidence type="ECO:0000256" key="13">
    <source>
        <dbReference type="ARBA" id="ARBA00023284"/>
    </source>
</evidence>
<dbReference type="Gene3D" id="3.50.50.60">
    <property type="entry name" value="FAD/NAD(P)-binding domain"/>
    <property type="match status" value="2"/>
</dbReference>
<feature type="binding site" evidence="16">
    <location>
        <position position="90"/>
    </location>
    <ligand>
        <name>FAD</name>
        <dbReference type="ChEBI" id="CHEBI:57692"/>
    </ligand>
</feature>
<dbReference type="InterPro" id="IPR036188">
    <property type="entry name" value="FAD/NAD-bd_sf"/>
</dbReference>
<evidence type="ECO:0000256" key="9">
    <source>
        <dbReference type="ARBA" id="ARBA00022857"/>
    </source>
</evidence>
<dbReference type="Pfam" id="PF07992">
    <property type="entry name" value="Pyr_redox_2"/>
    <property type="match status" value="1"/>
</dbReference>
<evidence type="ECO:0000256" key="10">
    <source>
        <dbReference type="ARBA" id="ARBA00022914"/>
    </source>
</evidence>
<evidence type="ECO:0000256" key="18">
    <source>
        <dbReference type="RuleBase" id="RU003691"/>
    </source>
</evidence>
<keyword evidence="16" id="KW-0520">NAD</keyword>
<dbReference type="GO" id="GO:0050661">
    <property type="term" value="F:NADP binding"/>
    <property type="evidence" value="ECO:0007669"/>
    <property type="project" value="InterPro"/>
</dbReference>